<evidence type="ECO:0000256" key="7">
    <source>
        <dbReference type="ARBA" id="ARBA00022840"/>
    </source>
</evidence>
<evidence type="ECO:0000256" key="2">
    <source>
        <dbReference type="ARBA" id="ARBA00012438"/>
    </source>
</evidence>
<accession>A0A5D0MKR1</accession>
<dbReference type="SUPFAM" id="SSF52172">
    <property type="entry name" value="CheY-like"/>
    <property type="match status" value="1"/>
</dbReference>
<dbReference type="SUPFAM" id="SSF55785">
    <property type="entry name" value="PYP-like sensor domain (PAS domain)"/>
    <property type="match status" value="3"/>
</dbReference>
<organism evidence="14 15">
    <name type="scientific">Candidatus Mcinerneyibacterium aminivorans</name>
    <dbReference type="NCBI Taxonomy" id="2703815"/>
    <lineage>
        <taxon>Bacteria</taxon>
        <taxon>Candidatus Macinerneyibacteriota</taxon>
        <taxon>Candidatus Mcinerneyibacteria</taxon>
        <taxon>Candidatus Mcinerneyibacteriales</taxon>
        <taxon>Candidatus Mcinerneyibacteriaceae</taxon>
        <taxon>Candidatus Mcinerneyibacterium</taxon>
    </lineage>
</organism>
<dbReference type="Pfam" id="PF02518">
    <property type="entry name" value="HATPase_c"/>
    <property type="match status" value="1"/>
</dbReference>
<dbReference type="SMART" id="SM00387">
    <property type="entry name" value="HATPase_c"/>
    <property type="match status" value="1"/>
</dbReference>
<evidence type="ECO:0000313" key="15">
    <source>
        <dbReference type="Proteomes" id="UP000324143"/>
    </source>
</evidence>
<dbReference type="InterPro" id="IPR036097">
    <property type="entry name" value="HisK_dim/P_sf"/>
</dbReference>
<dbReference type="InterPro" id="IPR000700">
    <property type="entry name" value="PAS-assoc_C"/>
</dbReference>
<dbReference type="PROSITE" id="PS50109">
    <property type="entry name" value="HIS_KIN"/>
    <property type="match status" value="1"/>
</dbReference>
<dbReference type="Pfam" id="PF00989">
    <property type="entry name" value="PAS"/>
    <property type="match status" value="1"/>
</dbReference>
<dbReference type="CDD" id="cd00156">
    <property type="entry name" value="REC"/>
    <property type="match status" value="1"/>
</dbReference>
<name>A0A5D0MKR1_9BACT</name>
<dbReference type="PANTHER" id="PTHR43065">
    <property type="entry name" value="SENSOR HISTIDINE KINASE"/>
    <property type="match status" value="1"/>
</dbReference>
<dbReference type="Pfam" id="PF00072">
    <property type="entry name" value="Response_reg"/>
    <property type="match status" value="1"/>
</dbReference>
<dbReference type="Gene3D" id="3.30.565.10">
    <property type="entry name" value="Histidine kinase-like ATPase, C-terminal domain"/>
    <property type="match status" value="1"/>
</dbReference>
<keyword evidence="3 9" id="KW-0597">Phosphoprotein</keyword>
<dbReference type="Pfam" id="PF00512">
    <property type="entry name" value="HisKA"/>
    <property type="match status" value="1"/>
</dbReference>
<dbReference type="SMART" id="SM00448">
    <property type="entry name" value="REC"/>
    <property type="match status" value="1"/>
</dbReference>
<feature type="domain" description="Response regulatory" evidence="11">
    <location>
        <begin position="648"/>
        <end position="764"/>
    </location>
</feature>
<dbReference type="InterPro" id="IPR001610">
    <property type="entry name" value="PAC"/>
</dbReference>
<evidence type="ECO:0000313" key="14">
    <source>
        <dbReference type="EMBL" id="TYB31139.1"/>
    </source>
</evidence>
<dbReference type="Gene3D" id="3.40.50.2300">
    <property type="match status" value="1"/>
</dbReference>
<dbReference type="SUPFAM" id="SSF55874">
    <property type="entry name" value="ATPase domain of HSP90 chaperone/DNA topoisomerase II/histidine kinase"/>
    <property type="match status" value="1"/>
</dbReference>
<dbReference type="AlphaFoldDB" id="A0A5D0MKR1"/>
<comment type="catalytic activity">
    <reaction evidence="1">
        <text>ATP + protein L-histidine = ADP + protein N-phospho-L-histidine.</text>
        <dbReference type="EC" id="2.7.13.3"/>
    </reaction>
</comment>
<dbReference type="SMART" id="SM00388">
    <property type="entry name" value="HisKA"/>
    <property type="match status" value="1"/>
</dbReference>
<evidence type="ECO:0000256" key="6">
    <source>
        <dbReference type="ARBA" id="ARBA00022777"/>
    </source>
</evidence>
<dbReference type="InterPro" id="IPR000014">
    <property type="entry name" value="PAS"/>
</dbReference>
<dbReference type="InterPro" id="IPR011006">
    <property type="entry name" value="CheY-like_superfamily"/>
</dbReference>
<dbReference type="Gene3D" id="1.10.287.130">
    <property type="match status" value="1"/>
</dbReference>
<comment type="caution">
    <text evidence="14">The sequence shown here is derived from an EMBL/GenBank/DDBJ whole genome shotgun (WGS) entry which is preliminary data.</text>
</comment>
<proteinExistence type="predicted"/>
<feature type="domain" description="PAS" evidence="12">
    <location>
        <begin position="265"/>
        <end position="336"/>
    </location>
</feature>
<keyword evidence="5" id="KW-0547">Nucleotide-binding</keyword>
<dbReference type="EMBL" id="VSIX01000054">
    <property type="protein sequence ID" value="TYB31139.1"/>
    <property type="molecule type" value="Genomic_DNA"/>
</dbReference>
<dbReference type="InterPro" id="IPR004358">
    <property type="entry name" value="Sig_transdc_His_kin-like_C"/>
</dbReference>
<protein>
    <recommendedName>
        <fullName evidence="2">histidine kinase</fullName>
        <ecNumber evidence="2">2.7.13.3</ecNumber>
    </recommendedName>
</protein>
<feature type="domain" description="Histidine kinase" evidence="10">
    <location>
        <begin position="403"/>
        <end position="625"/>
    </location>
</feature>
<dbReference type="PROSITE" id="PS50113">
    <property type="entry name" value="PAC"/>
    <property type="match status" value="2"/>
</dbReference>
<dbReference type="SMART" id="SM00086">
    <property type="entry name" value="PAC"/>
    <property type="match status" value="2"/>
</dbReference>
<dbReference type="CDD" id="cd00130">
    <property type="entry name" value="PAS"/>
    <property type="match status" value="3"/>
</dbReference>
<gene>
    <name evidence="14" type="ORF">FXF47_05740</name>
</gene>
<dbReference type="CDD" id="cd00082">
    <property type="entry name" value="HisKA"/>
    <property type="match status" value="1"/>
</dbReference>
<evidence type="ECO:0000259" key="11">
    <source>
        <dbReference type="PROSITE" id="PS50110"/>
    </source>
</evidence>
<evidence type="ECO:0000259" key="13">
    <source>
        <dbReference type="PROSITE" id="PS50113"/>
    </source>
</evidence>
<keyword evidence="15" id="KW-1185">Reference proteome</keyword>
<evidence type="ECO:0000256" key="8">
    <source>
        <dbReference type="ARBA" id="ARBA00023012"/>
    </source>
</evidence>
<dbReference type="InterPro" id="IPR003661">
    <property type="entry name" value="HisK_dim/P_dom"/>
</dbReference>
<dbReference type="GO" id="GO:0005524">
    <property type="term" value="F:ATP binding"/>
    <property type="evidence" value="ECO:0007669"/>
    <property type="project" value="UniProtKB-KW"/>
</dbReference>
<dbReference type="PROSITE" id="PS50110">
    <property type="entry name" value="RESPONSE_REGULATORY"/>
    <property type="match status" value="1"/>
</dbReference>
<feature type="domain" description="PAS" evidence="12">
    <location>
        <begin position="15"/>
        <end position="86"/>
    </location>
</feature>
<reference evidence="14" key="1">
    <citation type="submission" date="2019-08" db="EMBL/GenBank/DDBJ databases">
        <title>Genomic characterization of a novel candidate phylum (ARYD3) from a high temperature, high salinity tertiary oil reservoir in north central Oklahoma, USA.</title>
        <authorList>
            <person name="Youssef N.H."/>
            <person name="Yadav A."/>
            <person name="Elshahed M.S."/>
        </authorList>
    </citation>
    <scope>NUCLEOTIDE SEQUENCE [LARGE SCALE GENOMIC DNA]</scope>
    <source>
        <strain evidence="14">ARYD3</strain>
    </source>
</reference>
<dbReference type="InterPro" id="IPR035965">
    <property type="entry name" value="PAS-like_dom_sf"/>
</dbReference>
<dbReference type="Gene3D" id="3.30.450.20">
    <property type="entry name" value="PAS domain"/>
    <property type="match status" value="3"/>
</dbReference>
<feature type="modified residue" description="4-aspartylphosphate" evidence="9">
    <location>
        <position position="699"/>
    </location>
</feature>
<dbReference type="PROSITE" id="PS50112">
    <property type="entry name" value="PAS"/>
    <property type="match status" value="3"/>
</dbReference>
<sequence>MGKNNNFSKKSISLNKEHYEKIFEASPDAIVILDENDRILKINQKFEDMFEYSPEEAIGRRINALIVPEDKKEEGEEATEKVAEGKEVFFETVRESKSGKKIDVSILGSPVELKGKRLIVYGIYRDITERVKAKKELKEREEKYRTLFEYSGTAICIFGDDKVIKICNKKFAELAGLTKEKIENKKKWSDFVSKKDLKRMEKYHRMRTENRGNPPNEYEFDFIDDDNNLKHIHFIIKRVKGSKERVASLLDITDFKEAQQELKKSEKKYRLLYNSIRDAILIADKNRIITDCNSSFTKLFGYEPEEVIGRKTLFVYADKNEYEDLGEKIKQNYGDSPFLQIQYYKRKNGESFPGETAVYYLKDEKGNVTGFIGLIRDISERLRLQEQLRQSQKMESIGRLAGGIAHDMNNLLMPIMGYTKMLSEKKDISEEYKKVLLEITKASKKAKSLVKQLLALGKKQKLEKKVVNINNIVDDFKRLIRKAVREDIKIVYNLKPKIDNIRADRNQLEQVIMNIFLNAQDAISGEGQITLETDEVMLDESYTSSYQDFDPGEYVKISIHDTGEGIEKENIDKIYDPFFTTKGEQGSGLGLSTAYGIIKQHYGDIHVYSEPKKGATFNIYLPSEKKEIEKSTTSKKNKKKIDLKGIEKILVAEDNMQIQELIKNFLGEKGYRVVTAVNGEEAYEKAKKSIEKFDLIITDVIMPELNGYQLYKKIKKIYPDIEVIFMSGYPKDILNQYGLEMKDISYLRKPFSVNKLALLIKKILSK</sequence>
<dbReference type="Proteomes" id="UP000324143">
    <property type="component" value="Unassembled WGS sequence"/>
</dbReference>
<dbReference type="EC" id="2.7.13.3" evidence="2"/>
<evidence type="ECO:0000256" key="5">
    <source>
        <dbReference type="ARBA" id="ARBA00022741"/>
    </source>
</evidence>
<feature type="domain" description="PAS" evidence="12">
    <location>
        <begin position="140"/>
        <end position="211"/>
    </location>
</feature>
<dbReference type="PANTHER" id="PTHR43065:SF42">
    <property type="entry name" value="TWO-COMPONENT SENSOR PPRA"/>
    <property type="match status" value="1"/>
</dbReference>
<dbReference type="InterPro" id="IPR001789">
    <property type="entry name" value="Sig_transdc_resp-reg_receiver"/>
</dbReference>
<dbReference type="InterPro" id="IPR005467">
    <property type="entry name" value="His_kinase_dom"/>
</dbReference>
<dbReference type="InterPro" id="IPR036890">
    <property type="entry name" value="HATPase_C_sf"/>
</dbReference>
<dbReference type="GO" id="GO:0006355">
    <property type="term" value="P:regulation of DNA-templated transcription"/>
    <property type="evidence" value="ECO:0007669"/>
    <property type="project" value="InterPro"/>
</dbReference>
<dbReference type="Pfam" id="PF13426">
    <property type="entry name" value="PAS_9"/>
    <property type="match status" value="2"/>
</dbReference>
<evidence type="ECO:0000256" key="3">
    <source>
        <dbReference type="ARBA" id="ARBA00022553"/>
    </source>
</evidence>
<dbReference type="GO" id="GO:0000155">
    <property type="term" value="F:phosphorelay sensor kinase activity"/>
    <property type="evidence" value="ECO:0007669"/>
    <property type="project" value="InterPro"/>
</dbReference>
<dbReference type="InterPro" id="IPR013767">
    <property type="entry name" value="PAS_fold"/>
</dbReference>
<dbReference type="PRINTS" id="PR00344">
    <property type="entry name" value="BCTRLSENSOR"/>
</dbReference>
<feature type="domain" description="PAC" evidence="13">
    <location>
        <begin position="86"/>
        <end position="139"/>
    </location>
</feature>
<evidence type="ECO:0000256" key="4">
    <source>
        <dbReference type="ARBA" id="ARBA00022679"/>
    </source>
</evidence>
<dbReference type="SMART" id="SM00091">
    <property type="entry name" value="PAS"/>
    <property type="match status" value="3"/>
</dbReference>
<feature type="domain" description="PAC" evidence="13">
    <location>
        <begin position="337"/>
        <end position="390"/>
    </location>
</feature>
<dbReference type="InterPro" id="IPR003594">
    <property type="entry name" value="HATPase_dom"/>
</dbReference>
<dbReference type="SUPFAM" id="SSF47384">
    <property type="entry name" value="Homodimeric domain of signal transducing histidine kinase"/>
    <property type="match status" value="1"/>
</dbReference>
<evidence type="ECO:0000259" key="10">
    <source>
        <dbReference type="PROSITE" id="PS50109"/>
    </source>
</evidence>
<keyword evidence="7" id="KW-0067">ATP-binding</keyword>
<evidence type="ECO:0000256" key="1">
    <source>
        <dbReference type="ARBA" id="ARBA00000085"/>
    </source>
</evidence>
<evidence type="ECO:0000256" key="9">
    <source>
        <dbReference type="PROSITE-ProRule" id="PRU00169"/>
    </source>
</evidence>
<dbReference type="NCBIfam" id="TIGR00229">
    <property type="entry name" value="sensory_box"/>
    <property type="match status" value="3"/>
</dbReference>
<keyword evidence="8" id="KW-0902">Two-component regulatory system</keyword>
<evidence type="ECO:0000259" key="12">
    <source>
        <dbReference type="PROSITE" id="PS50112"/>
    </source>
</evidence>
<keyword evidence="4" id="KW-0808">Transferase</keyword>
<keyword evidence="6" id="KW-0418">Kinase</keyword>